<sequence>MPFNETVLALGVFQGEPLPRLDRDVFLVLGWPLVINGVFGNIVIIATLFTCKDLRSVHNLFIGNLAVADLVIESYFATFFLLDISIGYHPVVDMTNCVINGYIVVVCYMSSLWTLVSISLNRYLHICHHQIFRLVFNDARTKCHLILVWLWAGIISLPPVLGWGRYTYDRKAHYCGFDRLSSRSYTIVLATSSVALPCLLVCYFNFAIYRYVRDASQRVQTWNTTPSK</sequence>
<keyword evidence="4 8" id="KW-0297">G-protein coupled receptor</keyword>
<dbReference type="Gene3D" id="1.20.1070.10">
    <property type="entry name" value="Rhodopsin 7-helix transmembrane proteins"/>
    <property type="match status" value="1"/>
</dbReference>
<dbReference type="InterPro" id="IPR017452">
    <property type="entry name" value="GPCR_Rhodpsn_7TM"/>
</dbReference>
<keyword evidence="6 8" id="KW-0675">Receptor</keyword>
<feature type="transmembrane region" description="Helical" evidence="9">
    <location>
        <begin position="184"/>
        <end position="208"/>
    </location>
</feature>
<dbReference type="InterPro" id="IPR000276">
    <property type="entry name" value="GPCR_Rhodpsn"/>
</dbReference>
<accession>A0AAD8F3D4</accession>
<keyword evidence="12" id="KW-1185">Reference proteome</keyword>
<reference evidence="11" key="1">
    <citation type="journal article" date="2023" name="PLoS Negl. Trop. Dis.">
        <title>A genome sequence for Biomphalaria pfeifferi, the major vector snail for the human-infecting parasite Schistosoma mansoni.</title>
        <authorList>
            <person name="Bu L."/>
            <person name="Lu L."/>
            <person name="Laidemitt M.R."/>
            <person name="Zhang S.M."/>
            <person name="Mutuku M."/>
            <person name="Mkoji G."/>
            <person name="Steinauer M."/>
            <person name="Loker E.S."/>
        </authorList>
    </citation>
    <scope>NUCLEOTIDE SEQUENCE</scope>
    <source>
        <strain evidence="11">KasaAsao</strain>
    </source>
</reference>
<evidence type="ECO:0000313" key="11">
    <source>
        <dbReference type="EMBL" id="KAK0049850.1"/>
    </source>
</evidence>
<name>A0AAD8F3D4_BIOPF</name>
<keyword evidence="2 8" id="KW-0812">Transmembrane</keyword>
<dbReference type="EMBL" id="JASAOG010000121">
    <property type="protein sequence ID" value="KAK0049850.1"/>
    <property type="molecule type" value="Genomic_DNA"/>
</dbReference>
<evidence type="ECO:0000256" key="1">
    <source>
        <dbReference type="ARBA" id="ARBA00004141"/>
    </source>
</evidence>
<organism evidence="11 12">
    <name type="scientific">Biomphalaria pfeifferi</name>
    <name type="common">Bloodfluke planorb</name>
    <name type="synonym">Freshwater snail</name>
    <dbReference type="NCBI Taxonomy" id="112525"/>
    <lineage>
        <taxon>Eukaryota</taxon>
        <taxon>Metazoa</taxon>
        <taxon>Spiralia</taxon>
        <taxon>Lophotrochozoa</taxon>
        <taxon>Mollusca</taxon>
        <taxon>Gastropoda</taxon>
        <taxon>Heterobranchia</taxon>
        <taxon>Euthyneura</taxon>
        <taxon>Panpulmonata</taxon>
        <taxon>Hygrophila</taxon>
        <taxon>Lymnaeoidea</taxon>
        <taxon>Planorbidae</taxon>
        <taxon>Biomphalaria</taxon>
    </lineage>
</organism>
<feature type="transmembrane region" description="Helical" evidence="9">
    <location>
        <begin position="102"/>
        <end position="124"/>
    </location>
</feature>
<evidence type="ECO:0000256" key="8">
    <source>
        <dbReference type="RuleBase" id="RU000688"/>
    </source>
</evidence>
<keyword evidence="7 8" id="KW-0807">Transducer</keyword>
<dbReference type="InterPro" id="IPR050125">
    <property type="entry name" value="GPCR_opsins"/>
</dbReference>
<proteinExistence type="inferred from homology"/>
<evidence type="ECO:0000256" key="6">
    <source>
        <dbReference type="ARBA" id="ARBA00023170"/>
    </source>
</evidence>
<dbReference type="CDD" id="cd00637">
    <property type="entry name" value="7tm_classA_rhodopsin-like"/>
    <property type="match status" value="1"/>
</dbReference>
<dbReference type="PANTHER" id="PTHR24240">
    <property type="entry name" value="OPSIN"/>
    <property type="match status" value="1"/>
</dbReference>
<evidence type="ECO:0000313" key="12">
    <source>
        <dbReference type="Proteomes" id="UP001233172"/>
    </source>
</evidence>
<evidence type="ECO:0000259" key="10">
    <source>
        <dbReference type="PROSITE" id="PS50262"/>
    </source>
</evidence>
<keyword evidence="5 9" id="KW-0472">Membrane</keyword>
<dbReference type="Proteomes" id="UP001233172">
    <property type="component" value="Unassembled WGS sequence"/>
</dbReference>
<reference evidence="11" key="2">
    <citation type="submission" date="2023-04" db="EMBL/GenBank/DDBJ databases">
        <authorList>
            <person name="Bu L."/>
            <person name="Lu L."/>
            <person name="Laidemitt M.R."/>
            <person name="Zhang S.M."/>
            <person name="Mutuku M."/>
            <person name="Mkoji G."/>
            <person name="Steinauer M."/>
            <person name="Loker E.S."/>
        </authorList>
    </citation>
    <scope>NUCLEOTIDE SEQUENCE</scope>
    <source>
        <strain evidence="11">KasaAsao</strain>
        <tissue evidence="11">Whole Snail</tissue>
    </source>
</reference>
<comment type="similarity">
    <text evidence="8">Belongs to the G-protein coupled receptor 1 family.</text>
</comment>
<dbReference type="GO" id="GO:0004930">
    <property type="term" value="F:G protein-coupled receptor activity"/>
    <property type="evidence" value="ECO:0007669"/>
    <property type="project" value="UniProtKB-KW"/>
</dbReference>
<comment type="subcellular location">
    <subcellularLocation>
        <location evidence="1">Membrane</location>
        <topology evidence="1">Multi-pass membrane protein</topology>
    </subcellularLocation>
</comment>
<dbReference type="PROSITE" id="PS50262">
    <property type="entry name" value="G_PROTEIN_RECEP_F1_2"/>
    <property type="match status" value="1"/>
</dbReference>
<gene>
    <name evidence="11" type="ORF">Bpfe_020742</name>
</gene>
<evidence type="ECO:0000256" key="5">
    <source>
        <dbReference type="ARBA" id="ARBA00023136"/>
    </source>
</evidence>
<evidence type="ECO:0000256" key="9">
    <source>
        <dbReference type="SAM" id="Phobius"/>
    </source>
</evidence>
<dbReference type="GO" id="GO:0016020">
    <property type="term" value="C:membrane"/>
    <property type="evidence" value="ECO:0007669"/>
    <property type="project" value="UniProtKB-SubCell"/>
</dbReference>
<comment type="caution">
    <text evidence="11">The sequence shown here is derived from an EMBL/GenBank/DDBJ whole genome shotgun (WGS) entry which is preliminary data.</text>
</comment>
<feature type="domain" description="G-protein coupled receptors family 1 profile" evidence="10">
    <location>
        <begin position="40"/>
        <end position="228"/>
    </location>
</feature>
<feature type="transmembrane region" description="Helical" evidence="9">
    <location>
        <begin position="25"/>
        <end position="49"/>
    </location>
</feature>
<dbReference type="Pfam" id="PF00001">
    <property type="entry name" value="7tm_1"/>
    <property type="match status" value="1"/>
</dbReference>
<evidence type="ECO:0000256" key="3">
    <source>
        <dbReference type="ARBA" id="ARBA00022989"/>
    </source>
</evidence>
<feature type="transmembrane region" description="Helical" evidence="9">
    <location>
        <begin position="61"/>
        <end position="82"/>
    </location>
</feature>
<evidence type="ECO:0000256" key="2">
    <source>
        <dbReference type="ARBA" id="ARBA00022692"/>
    </source>
</evidence>
<feature type="transmembrane region" description="Helical" evidence="9">
    <location>
        <begin position="145"/>
        <end position="164"/>
    </location>
</feature>
<dbReference type="PRINTS" id="PR00237">
    <property type="entry name" value="GPCRRHODOPSN"/>
</dbReference>
<evidence type="ECO:0000256" key="4">
    <source>
        <dbReference type="ARBA" id="ARBA00023040"/>
    </source>
</evidence>
<dbReference type="AlphaFoldDB" id="A0AAD8F3D4"/>
<protein>
    <submittedName>
        <fullName evidence="11">Muscarinic acetylcholine receptor gar-3</fullName>
    </submittedName>
</protein>
<evidence type="ECO:0000256" key="7">
    <source>
        <dbReference type="ARBA" id="ARBA00023224"/>
    </source>
</evidence>
<dbReference type="PROSITE" id="PS00237">
    <property type="entry name" value="G_PROTEIN_RECEP_F1_1"/>
    <property type="match status" value="1"/>
</dbReference>
<dbReference type="SUPFAM" id="SSF81321">
    <property type="entry name" value="Family A G protein-coupled receptor-like"/>
    <property type="match status" value="1"/>
</dbReference>
<keyword evidence="3 9" id="KW-1133">Transmembrane helix</keyword>